<feature type="domain" description="Inositol phosphatase" evidence="2">
    <location>
        <begin position="54"/>
        <end position="113"/>
    </location>
</feature>
<dbReference type="HOGENOM" id="CLU_792683_0_0_1"/>
<evidence type="ECO:0000313" key="3">
    <source>
        <dbReference type="EMBL" id="ELU44953.1"/>
    </source>
</evidence>
<dbReference type="OrthoDB" id="405996at2759"/>
<gene>
    <name evidence="3" type="ORF">AG1IA_01010</name>
</gene>
<keyword evidence="1" id="KW-0472">Membrane</keyword>
<reference evidence="3 4" key="1">
    <citation type="journal article" date="2013" name="Nat. Commun.">
        <title>The evolution and pathogenic mechanisms of the rice sheath blight pathogen.</title>
        <authorList>
            <person name="Zheng A."/>
            <person name="Lin R."/>
            <person name="Xu L."/>
            <person name="Qin P."/>
            <person name="Tang C."/>
            <person name="Ai P."/>
            <person name="Zhang D."/>
            <person name="Liu Y."/>
            <person name="Sun Z."/>
            <person name="Feng H."/>
            <person name="Wang Y."/>
            <person name="Chen Y."/>
            <person name="Liang X."/>
            <person name="Fu R."/>
            <person name="Li Q."/>
            <person name="Zhang J."/>
            <person name="Yu X."/>
            <person name="Xie Z."/>
            <person name="Ding L."/>
            <person name="Guan P."/>
            <person name="Tang J."/>
            <person name="Liang Y."/>
            <person name="Wang S."/>
            <person name="Deng Q."/>
            <person name="Li S."/>
            <person name="Zhu J."/>
            <person name="Wang L."/>
            <person name="Liu H."/>
            <person name="Li P."/>
        </authorList>
    </citation>
    <scope>NUCLEOTIDE SEQUENCE [LARGE SCALE GENOMIC DNA]</scope>
    <source>
        <strain evidence="4">AG-1 IA</strain>
    </source>
</reference>
<evidence type="ECO:0000259" key="2">
    <source>
        <dbReference type="Pfam" id="PF12456"/>
    </source>
</evidence>
<keyword evidence="4" id="KW-1185">Reference proteome</keyword>
<accession>L8X7D0</accession>
<feature type="domain" description="Inositol phosphatase" evidence="2">
    <location>
        <begin position="133"/>
        <end position="182"/>
    </location>
</feature>
<organism evidence="3 4">
    <name type="scientific">Thanatephorus cucumeris (strain AG1-IA)</name>
    <name type="common">Rice sheath blight fungus</name>
    <name type="synonym">Rhizoctonia solani</name>
    <dbReference type="NCBI Taxonomy" id="983506"/>
    <lineage>
        <taxon>Eukaryota</taxon>
        <taxon>Fungi</taxon>
        <taxon>Dikarya</taxon>
        <taxon>Basidiomycota</taxon>
        <taxon>Agaricomycotina</taxon>
        <taxon>Agaricomycetes</taxon>
        <taxon>Cantharellales</taxon>
        <taxon>Ceratobasidiaceae</taxon>
        <taxon>Rhizoctonia</taxon>
        <taxon>Rhizoctonia solani AG-1</taxon>
    </lineage>
</organism>
<evidence type="ECO:0000313" key="4">
    <source>
        <dbReference type="Proteomes" id="UP000011668"/>
    </source>
</evidence>
<dbReference type="Proteomes" id="UP000011668">
    <property type="component" value="Unassembled WGS sequence"/>
</dbReference>
<dbReference type="OMA" id="MINDATN"/>
<keyword evidence="1" id="KW-0812">Transmembrane</keyword>
<name>L8X7D0_THACA</name>
<sequence>MLNDGRNSIARMVTSNFGDYFAQATIDFMLGHRTTSVFSEFLLQLSSTDPREILKVSKIRASAIETTVSRVLLENEHCVNAWTLLSPVEVGVAVSDKFVEKILVLSSSAIYIVVRFTVFLLGLLSDGMDGQCFDYEMDKVVSSRRVPLGDVVNIKQGAYILSTLHEASKDPAENYGFSITYRIAHQDIRLTTYSMRNRPTLPPPSIDAILGEEPAKTQTPAQQAQVAVMPLLRRASSVRRGAGMLSQLLSASAPPPSPIGAPSDLETISFKALPVLDVHPDQIGVAPLTSRDAARRAVREVAGACRNAGAGQEAGFIVEEDIVSLEQAQKITPVWAQLEYSFKRFLWLGS</sequence>
<dbReference type="EMBL" id="AFRT01000237">
    <property type="protein sequence ID" value="ELU44953.1"/>
    <property type="molecule type" value="Genomic_DNA"/>
</dbReference>
<comment type="caution">
    <text evidence="3">The sequence shown here is derived from an EMBL/GenBank/DDBJ whole genome shotgun (WGS) entry which is preliminary data.</text>
</comment>
<feature type="transmembrane region" description="Helical" evidence="1">
    <location>
        <begin position="102"/>
        <end position="124"/>
    </location>
</feature>
<evidence type="ECO:0000256" key="1">
    <source>
        <dbReference type="SAM" id="Phobius"/>
    </source>
</evidence>
<dbReference type="STRING" id="983506.L8X7D0"/>
<dbReference type="InterPro" id="IPR022158">
    <property type="entry name" value="Inositol_phosphatase"/>
</dbReference>
<dbReference type="Pfam" id="PF12456">
    <property type="entry name" value="hSac2"/>
    <property type="match status" value="2"/>
</dbReference>
<dbReference type="AlphaFoldDB" id="L8X7D0"/>
<proteinExistence type="predicted"/>
<keyword evidence="1" id="KW-1133">Transmembrane helix</keyword>
<protein>
    <submittedName>
        <fullName evidence="3">HSac2 domain-containing protein</fullName>
    </submittedName>
</protein>